<name>A0AAU9J5T6_9CILI</name>
<sequence>MEFVPEDGDITIHYYWPSGSKLELQIYFKKGEHIKSALDRLFESEGITYAIFPDIMRIVSDIFLYERRNPLASLSSPGVFPKSGNDQENHHWKSYSQLFESASSLSSLLLREKELAKCLKDSSDKRTKLLIHEENRYAHELAGIGQDEHKEIDSVHKEAVDAIENEFLRTQASLKEEFWKYVEIAELSKNTPSDPILQLEIPNSKPFSHEITVSIGAQAKRKFILGVAESDDICDIPIIPIKNNSYFENPLSQESESASDIEESSTHISHPGNVYKRYISALVLPYSYQDSLIHIVPELIRCSEEKPELHFAPIRYQINNAESSSNGEQIIFTKHSNIKGIEGAFHIPENRITMVKDVIIYANLQGAKHLIIPIPEWTETEANKNPVELVKIIKTGMIESGGGDLEIVSFTIESDDDAMRNVLLKNIQEVFAESIIRVD</sequence>
<reference evidence="1" key="1">
    <citation type="submission" date="2021-09" db="EMBL/GenBank/DDBJ databases">
        <authorList>
            <consortium name="AG Swart"/>
            <person name="Singh M."/>
            <person name="Singh A."/>
            <person name="Seah K."/>
            <person name="Emmerich C."/>
        </authorList>
    </citation>
    <scope>NUCLEOTIDE SEQUENCE</scope>
    <source>
        <strain evidence="1">ATCC30299</strain>
    </source>
</reference>
<organism evidence="1 2">
    <name type="scientific">Blepharisma stoltei</name>
    <dbReference type="NCBI Taxonomy" id="1481888"/>
    <lineage>
        <taxon>Eukaryota</taxon>
        <taxon>Sar</taxon>
        <taxon>Alveolata</taxon>
        <taxon>Ciliophora</taxon>
        <taxon>Postciliodesmatophora</taxon>
        <taxon>Heterotrichea</taxon>
        <taxon>Heterotrichida</taxon>
        <taxon>Blepharismidae</taxon>
        <taxon>Blepharisma</taxon>
    </lineage>
</organism>
<evidence type="ECO:0000313" key="2">
    <source>
        <dbReference type="Proteomes" id="UP001162131"/>
    </source>
</evidence>
<gene>
    <name evidence="1" type="ORF">BSTOLATCC_MIC31725</name>
</gene>
<dbReference type="AlphaFoldDB" id="A0AAU9J5T6"/>
<evidence type="ECO:0000313" key="1">
    <source>
        <dbReference type="EMBL" id="CAG9322599.1"/>
    </source>
</evidence>
<accession>A0AAU9J5T6</accession>
<keyword evidence="2" id="KW-1185">Reference proteome</keyword>
<dbReference type="EMBL" id="CAJZBQ010000032">
    <property type="protein sequence ID" value="CAG9322599.1"/>
    <property type="molecule type" value="Genomic_DNA"/>
</dbReference>
<dbReference type="Proteomes" id="UP001162131">
    <property type="component" value="Unassembled WGS sequence"/>
</dbReference>
<comment type="caution">
    <text evidence="1">The sequence shown here is derived from an EMBL/GenBank/DDBJ whole genome shotgun (WGS) entry which is preliminary data.</text>
</comment>
<proteinExistence type="predicted"/>
<protein>
    <submittedName>
        <fullName evidence="1">Uncharacterized protein</fullName>
    </submittedName>
</protein>